<name>A0A9E4K507_9GAMM</name>
<evidence type="ECO:0000256" key="1">
    <source>
        <dbReference type="ARBA" id="ARBA00011245"/>
    </source>
</evidence>
<accession>A0A9E4K507</accession>
<protein>
    <submittedName>
        <fullName evidence="6">Outer membrane lipoprotein carrier protein LolA</fullName>
    </submittedName>
</protein>
<evidence type="ECO:0000256" key="5">
    <source>
        <dbReference type="SAM" id="SignalP"/>
    </source>
</evidence>
<evidence type="ECO:0000313" key="7">
    <source>
        <dbReference type="Proteomes" id="UP000886687"/>
    </source>
</evidence>
<proteinExistence type="predicted"/>
<reference evidence="6" key="1">
    <citation type="journal article" date="2021" name="Proc. Natl. Acad. Sci. U.S.A.">
        <title>Global biogeography of chemosynthetic symbionts reveals both localized and globally distributed symbiont groups. .</title>
        <authorList>
            <person name="Osvatic J.T."/>
            <person name="Wilkins L.G.E."/>
            <person name="Leibrecht L."/>
            <person name="Leray M."/>
            <person name="Zauner S."/>
            <person name="Polzin J."/>
            <person name="Camacho Y."/>
            <person name="Gros O."/>
            <person name="van Gils J.A."/>
            <person name="Eisen J.A."/>
            <person name="Petersen J.M."/>
            <person name="Yuen B."/>
        </authorList>
    </citation>
    <scope>NUCLEOTIDE SEQUENCE</scope>
    <source>
        <strain evidence="6">MAGL173</strain>
    </source>
</reference>
<evidence type="ECO:0000256" key="4">
    <source>
        <dbReference type="ARBA" id="ARBA00022927"/>
    </source>
</evidence>
<gene>
    <name evidence="6" type="ORF">JAZ04_12030</name>
</gene>
<comment type="subunit">
    <text evidence="1">Monomer.</text>
</comment>
<keyword evidence="2" id="KW-0813">Transport</keyword>
<dbReference type="InterPro" id="IPR004564">
    <property type="entry name" value="OM_lipoprot_carrier_LolA-like"/>
</dbReference>
<feature type="chain" id="PRO_5039592472" evidence="5">
    <location>
        <begin position="27"/>
        <end position="197"/>
    </location>
</feature>
<dbReference type="Pfam" id="PF19574">
    <property type="entry name" value="LolA_3"/>
    <property type="match status" value="1"/>
</dbReference>
<evidence type="ECO:0000313" key="6">
    <source>
        <dbReference type="EMBL" id="MCG7939565.1"/>
    </source>
</evidence>
<dbReference type="AlphaFoldDB" id="A0A9E4K507"/>
<comment type="caution">
    <text evidence="6">The sequence shown here is derived from an EMBL/GenBank/DDBJ whole genome shotgun (WGS) entry which is preliminary data.</text>
</comment>
<dbReference type="EMBL" id="JAEPDI010000009">
    <property type="protein sequence ID" value="MCG7939565.1"/>
    <property type="molecule type" value="Genomic_DNA"/>
</dbReference>
<dbReference type="InterPro" id="IPR029046">
    <property type="entry name" value="LolA/LolB/LppX"/>
</dbReference>
<evidence type="ECO:0000256" key="2">
    <source>
        <dbReference type="ARBA" id="ARBA00022448"/>
    </source>
</evidence>
<dbReference type="Proteomes" id="UP000886687">
    <property type="component" value="Unassembled WGS sequence"/>
</dbReference>
<sequence length="197" mass="22461">MPLNRSGITFLSLVLLLFSLSLPAAAEEPHWSLDYLMTQWQASGERQARFTETRQLALLDQPIEQQGTLLFQPPDRLVRTLAPPSRTKYEIEGNRLTLWRNQQQQVVLLDNIPELLAFSASFRSVLSGDRETLERYFNPELTGSRDAWRLNLIPRAGALGNKITRIEITGTDLQIERYLVIESNGDQIITQLMPIGE</sequence>
<organism evidence="6 7">
    <name type="scientific">Candidatus Thiodiazotropha lotti</name>
    <dbReference type="NCBI Taxonomy" id="2792787"/>
    <lineage>
        <taxon>Bacteria</taxon>
        <taxon>Pseudomonadati</taxon>
        <taxon>Pseudomonadota</taxon>
        <taxon>Gammaproteobacteria</taxon>
        <taxon>Chromatiales</taxon>
        <taxon>Sedimenticolaceae</taxon>
        <taxon>Candidatus Thiodiazotropha</taxon>
    </lineage>
</organism>
<dbReference type="GO" id="GO:0015031">
    <property type="term" value="P:protein transport"/>
    <property type="evidence" value="ECO:0007669"/>
    <property type="project" value="UniProtKB-KW"/>
</dbReference>
<keyword evidence="4" id="KW-0653">Protein transport</keyword>
<dbReference type="CDD" id="cd16325">
    <property type="entry name" value="LolA"/>
    <property type="match status" value="1"/>
</dbReference>
<keyword evidence="3 5" id="KW-0732">Signal</keyword>
<feature type="signal peptide" evidence="5">
    <location>
        <begin position="1"/>
        <end position="26"/>
    </location>
</feature>
<evidence type="ECO:0000256" key="3">
    <source>
        <dbReference type="ARBA" id="ARBA00022729"/>
    </source>
</evidence>
<keyword evidence="6" id="KW-0449">Lipoprotein</keyword>
<dbReference type="Gene3D" id="2.50.20.10">
    <property type="entry name" value="Lipoprotein localisation LolA/LolB/LppX"/>
    <property type="match status" value="1"/>
</dbReference>
<dbReference type="SUPFAM" id="SSF89392">
    <property type="entry name" value="Prokaryotic lipoproteins and lipoprotein localization factors"/>
    <property type="match status" value="1"/>
</dbReference>